<evidence type="ECO:0000256" key="2">
    <source>
        <dbReference type="ARBA" id="ARBA00022980"/>
    </source>
</evidence>
<gene>
    <name evidence="5" type="primary">rpl38</name>
    <name evidence="5" type="ORF">DFA_12152</name>
</gene>
<dbReference type="OrthoDB" id="10250488at2759"/>
<dbReference type="PANTHER" id="PTHR10965:SF0">
    <property type="entry name" value="LARGE RIBOSOMAL SUBUNIT PROTEIN EL38"/>
    <property type="match status" value="1"/>
</dbReference>
<dbReference type="AlphaFoldDB" id="F4QC99"/>
<evidence type="ECO:0000256" key="4">
    <source>
        <dbReference type="RuleBase" id="RU003445"/>
    </source>
</evidence>
<comment type="similarity">
    <text evidence="1 4">Belongs to the eukaryotic ribosomal protein eL38 family.</text>
</comment>
<sequence length="77" mass="9125">MPKQIRDIKEFLLTVRRKDAKEVRIKKDGKITKFKVRCARYLYTLRVTDQTKVPRLLQILPPNLKQLHVDAPKPKSN</sequence>
<protein>
    <submittedName>
        <fullName evidence="5">S60 ribosomal protein L38</fullName>
    </submittedName>
</protein>
<reference evidence="6" key="1">
    <citation type="journal article" date="2011" name="Genome Res.">
        <title>Phylogeny-wide analysis of social amoeba genomes highlights ancient origins for complex intercellular communication.</title>
        <authorList>
            <person name="Heidel A.J."/>
            <person name="Lawal H.M."/>
            <person name="Felder M."/>
            <person name="Schilde C."/>
            <person name="Helps N.R."/>
            <person name="Tunggal B."/>
            <person name="Rivero F."/>
            <person name="John U."/>
            <person name="Schleicher M."/>
            <person name="Eichinger L."/>
            <person name="Platzer M."/>
            <person name="Noegel A.A."/>
            <person name="Schaap P."/>
            <person name="Gloeckner G."/>
        </authorList>
    </citation>
    <scope>NUCLEOTIDE SEQUENCE [LARGE SCALE GENOMIC DNA]</scope>
    <source>
        <strain evidence="6">SH3</strain>
    </source>
</reference>
<dbReference type="GO" id="GO:0003735">
    <property type="term" value="F:structural constituent of ribosome"/>
    <property type="evidence" value="ECO:0007669"/>
    <property type="project" value="InterPro"/>
</dbReference>
<dbReference type="Gene3D" id="3.30.720.90">
    <property type="match status" value="1"/>
</dbReference>
<dbReference type="GO" id="GO:0022625">
    <property type="term" value="C:cytosolic large ribosomal subunit"/>
    <property type="evidence" value="ECO:0007669"/>
    <property type="project" value="TreeGrafter"/>
</dbReference>
<dbReference type="KEGG" id="dfa:DFA_12152"/>
<dbReference type="GeneID" id="14865670"/>
<keyword evidence="3 4" id="KW-0687">Ribonucleoprotein</keyword>
<dbReference type="InterPro" id="IPR002675">
    <property type="entry name" value="Ribosomal_eL38"/>
</dbReference>
<dbReference type="InterPro" id="IPR038464">
    <property type="entry name" value="Ribosomal_eL38_sf"/>
</dbReference>
<proteinExistence type="inferred from homology"/>
<organism evidence="5 6">
    <name type="scientific">Cavenderia fasciculata</name>
    <name type="common">Slime mold</name>
    <name type="synonym">Dictyostelium fasciculatum</name>
    <dbReference type="NCBI Taxonomy" id="261658"/>
    <lineage>
        <taxon>Eukaryota</taxon>
        <taxon>Amoebozoa</taxon>
        <taxon>Evosea</taxon>
        <taxon>Eumycetozoa</taxon>
        <taxon>Dictyostelia</taxon>
        <taxon>Acytosteliales</taxon>
        <taxon>Cavenderiaceae</taxon>
        <taxon>Cavenderia</taxon>
    </lineage>
</organism>
<dbReference type="STRING" id="1054147.F4QC99"/>
<dbReference type="FunFam" id="3.30.720.90:FF:000001">
    <property type="entry name" value="60S ribosomal protein L38"/>
    <property type="match status" value="1"/>
</dbReference>
<dbReference type="Pfam" id="PF01781">
    <property type="entry name" value="Ribosomal_L38e"/>
    <property type="match status" value="1"/>
</dbReference>
<name>F4QC99_CACFS</name>
<dbReference type="PANTHER" id="PTHR10965">
    <property type="entry name" value="60S RIBOSOMAL PROTEIN L38"/>
    <property type="match status" value="1"/>
</dbReference>
<dbReference type="GO" id="GO:0006412">
    <property type="term" value="P:translation"/>
    <property type="evidence" value="ECO:0007669"/>
    <property type="project" value="InterPro"/>
</dbReference>
<keyword evidence="6" id="KW-1185">Reference proteome</keyword>
<evidence type="ECO:0000256" key="1">
    <source>
        <dbReference type="ARBA" id="ARBA00007803"/>
    </source>
</evidence>
<accession>F4QC99</accession>
<dbReference type="GO" id="GO:0022618">
    <property type="term" value="P:protein-RNA complex assembly"/>
    <property type="evidence" value="ECO:0007669"/>
    <property type="project" value="TreeGrafter"/>
</dbReference>
<dbReference type="OMA" id="RCHRFIY"/>
<evidence type="ECO:0000313" key="6">
    <source>
        <dbReference type="Proteomes" id="UP000007797"/>
    </source>
</evidence>
<evidence type="ECO:0000313" key="5">
    <source>
        <dbReference type="EMBL" id="EGG14380.1"/>
    </source>
</evidence>
<dbReference type="EMBL" id="GL883029">
    <property type="protein sequence ID" value="EGG14380.1"/>
    <property type="molecule type" value="Genomic_DNA"/>
</dbReference>
<dbReference type="RefSeq" id="XP_004353789.1">
    <property type="nucleotide sequence ID" value="XM_004353737.1"/>
</dbReference>
<dbReference type="Proteomes" id="UP000007797">
    <property type="component" value="Unassembled WGS sequence"/>
</dbReference>
<keyword evidence="2 4" id="KW-0689">Ribosomal protein</keyword>
<evidence type="ECO:0000256" key="3">
    <source>
        <dbReference type="ARBA" id="ARBA00023274"/>
    </source>
</evidence>